<evidence type="ECO:0000313" key="11">
    <source>
        <dbReference type="Proteomes" id="UP001498476"/>
    </source>
</evidence>
<keyword evidence="11" id="KW-1185">Reference proteome</keyword>
<feature type="region of interest" description="Disordered" evidence="9">
    <location>
        <begin position="528"/>
        <end position="549"/>
    </location>
</feature>
<gene>
    <name evidence="10" type="ORF">QQX98_004558</name>
</gene>
<evidence type="ECO:0000256" key="9">
    <source>
        <dbReference type="SAM" id="MobiDB-lite"/>
    </source>
</evidence>
<dbReference type="InterPro" id="IPR029058">
    <property type="entry name" value="AB_hydrolase_fold"/>
</dbReference>
<evidence type="ECO:0000313" key="10">
    <source>
        <dbReference type="EMBL" id="KAK7417439.1"/>
    </source>
</evidence>
<dbReference type="PANTHER" id="PTHR33938">
    <property type="entry name" value="FERULOYL ESTERASE B-RELATED"/>
    <property type="match status" value="1"/>
</dbReference>
<evidence type="ECO:0000256" key="6">
    <source>
        <dbReference type="ARBA" id="ARBA00022837"/>
    </source>
</evidence>
<keyword evidence="2" id="KW-0719">Serine esterase</keyword>
<evidence type="ECO:0000256" key="5">
    <source>
        <dbReference type="ARBA" id="ARBA00022801"/>
    </source>
</evidence>
<dbReference type="Gene3D" id="3.40.50.1820">
    <property type="entry name" value="alpha/beta hydrolase"/>
    <property type="match status" value="1"/>
</dbReference>
<feature type="region of interest" description="Disordered" evidence="9">
    <location>
        <begin position="427"/>
        <end position="453"/>
    </location>
</feature>
<name>A0ABR1H973_9HYPO</name>
<protein>
    <recommendedName>
        <fullName evidence="8">Carboxylic ester hydrolase</fullName>
        <ecNumber evidence="8">3.1.1.-</ecNumber>
    </recommendedName>
</protein>
<proteinExistence type="inferred from homology"/>
<organism evidence="10 11">
    <name type="scientific">Neonectria punicea</name>
    <dbReference type="NCBI Taxonomy" id="979145"/>
    <lineage>
        <taxon>Eukaryota</taxon>
        <taxon>Fungi</taxon>
        <taxon>Dikarya</taxon>
        <taxon>Ascomycota</taxon>
        <taxon>Pezizomycotina</taxon>
        <taxon>Sordariomycetes</taxon>
        <taxon>Hypocreomycetidae</taxon>
        <taxon>Hypocreales</taxon>
        <taxon>Nectriaceae</taxon>
        <taxon>Neonectria</taxon>
    </lineage>
</organism>
<keyword evidence="6" id="KW-0106">Calcium</keyword>
<dbReference type="EMBL" id="JAZAVJ010000057">
    <property type="protein sequence ID" value="KAK7417439.1"/>
    <property type="molecule type" value="Genomic_DNA"/>
</dbReference>
<comment type="caution">
    <text evidence="10">The sequence shown here is derived from an EMBL/GenBank/DDBJ whole genome shotgun (WGS) entry which is preliminary data.</text>
</comment>
<dbReference type="InterPro" id="IPR011118">
    <property type="entry name" value="Tannase/feruloyl_esterase"/>
</dbReference>
<evidence type="ECO:0000256" key="1">
    <source>
        <dbReference type="ARBA" id="ARBA00006249"/>
    </source>
</evidence>
<dbReference type="PANTHER" id="PTHR33938:SF13">
    <property type="entry name" value="CARBOXYLIC ESTER HYDROLASE"/>
    <property type="match status" value="1"/>
</dbReference>
<evidence type="ECO:0000256" key="2">
    <source>
        <dbReference type="ARBA" id="ARBA00022487"/>
    </source>
</evidence>
<dbReference type="Pfam" id="PF07519">
    <property type="entry name" value="Tannase"/>
    <property type="match status" value="2"/>
</dbReference>
<dbReference type="Proteomes" id="UP001498476">
    <property type="component" value="Unassembled WGS sequence"/>
</dbReference>
<keyword evidence="5 8" id="KW-0378">Hydrolase</keyword>
<evidence type="ECO:0000256" key="8">
    <source>
        <dbReference type="RuleBase" id="RU361238"/>
    </source>
</evidence>
<sequence length="549" mass="59216">MTGLGVAAGVASACIPSTFTDPGLFGSHILSFSAEVVSNYTATAPYQTTVHHPTIEVQDAEFCNVTVTYTHPGQDDLINVEIWLPIGNWNERLLAVGGGGYVAGRFSYSETMMVAGLGQGYATVTTDAGLGSSSYPEDWALLSPGNVNLYALQNLASTSLNDEAIIAKSAIKDFYETPQKYSYWSGCSQGGRQGLMLAQRYPDAFDGIAATAPAIKFPEIFASFYWPQVIMNELRQHPAPCEFAYLAKAAVSECDAIDGVVDGVISNMDDCHFDPFGSVGNVFNCSDTGKSVHLSKAAAIVANATWTGARSSDGRFLWYGNGYGSDFQSSQGAGIAATDCSNGTCVGAPTALGTQWIRSFIEKNKSFDYNTISRHDFDRIFHESVAQYTSIIGTADPDLSSFRDAGGKLLVFHGTVSLNLPPKAVEDPKGRLLPEKKLTPGQNDQLIPSKGSDDYYDSVASRTDDVDEFYRYFHLPGYGHCSGGSDASPITSFEQLRSWVEDGRKPETIPVTIKDSRGQKFDRSLCPYPKKTTFDGGDPTSSDSFSCKE</sequence>
<reference evidence="10 11" key="1">
    <citation type="journal article" date="2025" name="Microbiol. Resour. Announc.">
        <title>Draft genome sequences for Neonectria magnoliae and Neonectria punicea, canker pathogens of Liriodendron tulipifera and Acer saccharum in West Virginia.</title>
        <authorList>
            <person name="Petronek H.M."/>
            <person name="Kasson M.T."/>
            <person name="Metheny A.M."/>
            <person name="Stauder C.M."/>
            <person name="Lovett B."/>
            <person name="Lynch S.C."/>
            <person name="Garnas J.R."/>
            <person name="Kasson L.R."/>
            <person name="Stajich J.E."/>
        </authorList>
    </citation>
    <scope>NUCLEOTIDE SEQUENCE [LARGE SCALE GENOMIC DNA]</scope>
    <source>
        <strain evidence="10 11">NRRL 64653</strain>
    </source>
</reference>
<comment type="similarity">
    <text evidence="1 8">Belongs to the tannase family.</text>
</comment>
<keyword evidence="7" id="KW-1015">Disulfide bond</keyword>
<dbReference type="SUPFAM" id="SSF53474">
    <property type="entry name" value="alpha/beta-Hydrolases"/>
    <property type="match status" value="1"/>
</dbReference>
<keyword evidence="3" id="KW-0479">Metal-binding</keyword>
<evidence type="ECO:0000256" key="4">
    <source>
        <dbReference type="ARBA" id="ARBA00022729"/>
    </source>
</evidence>
<feature type="compositionally biased region" description="Basic and acidic residues" evidence="9">
    <location>
        <begin position="427"/>
        <end position="438"/>
    </location>
</feature>
<evidence type="ECO:0000256" key="7">
    <source>
        <dbReference type="ARBA" id="ARBA00023157"/>
    </source>
</evidence>
<dbReference type="EC" id="3.1.1.-" evidence="8"/>
<feature type="compositionally biased region" description="Polar residues" evidence="9">
    <location>
        <begin position="539"/>
        <end position="549"/>
    </location>
</feature>
<keyword evidence="4" id="KW-0732">Signal</keyword>
<evidence type="ECO:0000256" key="3">
    <source>
        <dbReference type="ARBA" id="ARBA00022723"/>
    </source>
</evidence>
<accession>A0ABR1H973</accession>